<dbReference type="PATRIC" id="fig|525362.12.peg.942"/>
<feature type="domain" description="Bacterial toxin 50" evidence="1">
    <location>
        <begin position="69"/>
        <end position="156"/>
    </location>
</feature>
<evidence type="ECO:0000313" key="3">
    <source>
        <dbReference type="Proteomes" id="UP000004099"/>
    </source>
</evidence>
<gene>
    <name evidence="2" type="ORF">HMPREF0542_10628</name>
</gene>
<accession>E7FP01</accession>
<evidence type="ECO:0000259" key="1">
    <source>
        <dbReference type="Pfam" id="PF15542"/>
    </source>
</evidence>
<proteinExistence type="predicted"/>
<reference evidence="2 3" key="1">
    <citation type="submission" date="2011-01" db="EMBL/GenBank/DDBJ databases">
        <authorList>
            <person name="Muzny D."/>
            <person name="Qin X."/>
            <person name="Buhay C."/>
            <person name="Dugan-Rocha S."/>
            <person name="Ding Y."/>
            <person name="Chen G."/>
            <person name="Hawes A."/>
            <person name="Holder M."/>
            <person name="Jhangiani S."/>
            <person name="Johnson A."/>
            <person name="Khan Z."/>
            <person name="Li Z."/>
            <person name="Liu W."/>
            <person name="Liu X."/>
            <person name="Perez L."/>
            <person name="Shen H."/>
            <person name="Wang Q."/>
            <person name="Watt J."/>
            <person name="Xi L."/>
            <person name="Xin Y."/>
            <person name="Zhou J."/>
            <person name="Deng J."/>
            <person name="Jiang H."/>
            <person name="Liu Y."/>
            <person name="Qu J."/>
            <person name="Song X.-Z."/>
            <person name="Zhang L."/>
            <person name="Villasana D."/>
            <person name="Johnson A."/>
            <person name="Liu J."/>
            <person name="Liyanage D."/>
            <person name="Lorensuhewa L."/>
            <person name="Robinson T."/>
            <person name="Song A."/>
            <person name="Song B.-B."/>
            <person name="Dinh H."/>
            <person name="Thornton R."/>
            <person name="Coyle M."/>
            <person name="Francisco L."/>
            <person name="Jackson L."/>
            <person name="Javaid M."/>
            <person name="Korchina V."/>
            <person name="Kovar C."/>
            <person name="Mata R."/>
            <person name="Mathew T."/>
            <person name="Ngo R."/>
            <person name="Nguyen L."/>
            <person name="Nguyen N."/>
            <person name="Okwuonu G."/>
            <person name="Ongeri F."/>
            <person name="Pham C."/>
            <person name="Simmons D."/>
            <person name="Wilczek-Boney K."/>
            <person name="Hale W."/>
            <person name="Jakkamsetti A."/>
            <person name="Pham P."/>
            <person name="Ruth R."/>
            <person name="San Lucas F."/>
            <person name="Warren J."/>
            <person name="Zhang J."/>
            <person name="Zhao Z."/>
            <person name="Zhou C."/>
            <person name="Zhu D."/>
            <person name="Lee S."/>
            <person name="Bess C."/>
            <person name="Blankenburg K."/>
            <person name="Forbes L."/>
            <person name="Fu Q."/>
            <person name="Gubbala S."/>
            <person name="Hirani K."/>
            <person name="Jayaseelan J.C."/>
            <person name="Lara F."/>
            <person name="Munidasa M."/>
            <person name="Palculict T."/>
            <person name="Patil S."/>
            <person name="Pu L.-L."/>
            <person name="Saada N."/>
            <person name="Tang L."/>
            <person name="Weissenberger G."/>
            <person name="Zhu Y."/>
            <person name="Hemphill L."/>
            <person name="Shang Y."/>
            <person name="Youmans B."/>
            <person name="Ayvaz T."/>
            <person name="Ross M."/>
            <person name="Santibanez J."/>
            <person name="Aqrawi P."/>
            <person name="Gross S."/>
            <person name="Joshi V."/>
            <person name="Fowler G."/>
            <person name="Nazareth L."/>
            <person name="Reid J."/>
            <person name="Worley K."/>
            <person name="Petrosino J."/>
            <person name="Highlander S."/>
            <person name="Gibbs R."/>
        </authorList>
    </citation>
    <scope>NUCLEOTIDE SEQUENCE [LARGE SCALE GENOMIC DNA]</scope>
    <source>
        <strain evidence="2 3">ATCC 25644</strain>
    </source>
</reference>
<dbReference type="RefSeq" id="WP_004563630.1">
    <property type="nucleotide sequence ID" value="NZ_AFYE01000065.1"/>
</dbReference>
<dbReference type="Pfam" id="PF15542">
    <property type="entry name" value="Ntox50"/>
    <property type="match status" value="1"/>
</dbReference>
<comment type="caution">
    <text evidence="2">The sequence shown here is derived from an EMBL/GenBank/DDBJ whole genome shotgun (WGS) entry which is preliminary data.</text>
</comment>
<dbReference type="AlphaFoldDB" id="E7FP01"/>
<dbReference type="Proteomes" id="UP000004099">
    <property type="component" value="Unassembled WGS sequence"/>
</dbReference>
<dbReference type="HOGENOM" id="CLU_1633321_0_0_9"/>
<name>E7FP01_9LACO</name>
<evidence type="ECO:0000313" key="2">
    <source>
        <dbReference type="EMBL" id="EFZ35253.1"/>
    </source>
</evidence>
<dbReference type="EMBL" id="ACGS02000025">
    <property type="protein sequence ID" value="EFZ35253.1"/>
    <property type="molecule type" value="Genomic_DNA"/>
</dbReference>
<protein>
    <recommendedName>
        <fullName evidence="1">Bacterial toxin 50 domain-containing protein</fullName>
    </recommendedName>
</protein>
<dbReference type="InterPro" id="IPR029100">
    <property type="entry name" value="Ntox50"/>
</dbReference>
<organism evidence="2 3">
    <name type="scientific">Ligilactobacillus ruminis ATCC 25644</name>
    <dbReference type="NCBI Taxonomy" id="525362"/>
    <lineage>
        <taxon>Bacteria</taxon>
        <taxon>Bacillati</taxon>
        <taxon>Bacillota</taxon>
        <taxon>Bacilli</taxon>
        <taxon>Lactobacillales</taxon>
        <taxon>Lactobacillaceae</taxon>
        <taxon>Ligilactobacillus</taxon>
    </lineage>
</organism>
<sequence>MNIDIKDNNRKSDILEYRKIVDILGVEKSPISWAEFQDLKYNDVEKYEKLVDKTFIQNKFNAGEWLDKVNPEKQARHIQSTVEKGKSYFFDDVDVEALYDKYKTTGRLRKNRDGSRTFKENINLPVGQHLGIDIYTVKEINGMTIHYSKTGVHIVPLYYKEK</sequence>